<comment type="caution">
    <text evidence="1">The sequence shown here is derived from an EMBL/GenBank/DDBJ whole genome shotgun (WGS) entry which is preliminary data.</text>
</comment>
<gene>
    <name evidence="1" type="ORF">SteCoe_34337</name>
</gene>
<keyword evidence="2" id="KW-1185">Reference proteome</keyword>
<sequence length="142" mass="16340">MILEVNKCLNENLLLIKEKKADYKSYALSNNIKAMKETIDWARALNFQNQEETSFSLCVVQLLSIKSNAVNRQVPSEEENKKISDDNWKGKFKAMDIDSKINFMAQNDYEGAKMNFVDNKIVYQVKLVSLTNDGKCIFVCKI</sequence>
<dbReference type="Proteomes" id="UP000187209">
    <property type="component" value="Unassembled WGS sequence"/>
</dbReference>
<name>A0A1R2AUR6_9CILI</name>
<dbReference type="EMBL" id="MPUH01001358">
    <property type="protein sequence ID" value="OMJ68271.1"/>
    <property type="molecule type" value="Genomic_DNA"/>
</dbReference>
<accession>A0A1R2AUR6</accession>
<dbReference type="AlphaFoldDB" id="A0A1R2AUR6"/>
<evidence type="ECO:0000313" key="2">
    <source>
        <dbReference type="Proteomes" id="UP000187209"/>
    </source>
</evidence>
<evidence type="ECO:0000313" key="1">
    <source>
        <dbReference type="EMBL" id="OMJ68271.1"/>
    </source>
</evidence>
<protein>
    <submittedName>
        <fullName evidence="1">Uncharacterized protein</fullName>
    </submittedName>
</protein>
<organism evidence="1 2">
    <name type="scientific">Stentor coeruleus</name>
    <dbReference type="NCBI Taxonomy" id="5963"/>
    <lineage>
        <taxon>Eukaryota</taxon>
        <taxon>Sar</taxon>
        <taxon>Alveolata</taxon>
        <taxon>Ciliophora</taxon>
        <taxon>Postciliodesmatophora</taxon>
        <taxon>Heterotrichea</taxon>
        <taxon>Heterotrichida</taxon>
        <taxon>Stentoridae</taxon>
        <taxon>Stentor</taxon>
    </lineage>
</organism>
<proteinExistence type="predicted"/>
<reference evidence="1 2" key="1">
    <citation type="submission" date="2016-11" db="EMBL/GenBank/DDBJ databases">
        <title>The macronuclear genome of Stentor coeruleus: a giant cell with tiny introns.</title>
        <authorList>
            <person name="Slabodnick M."/>
            <person name="Ruby J.G."/>
            <person name="Reiff S.B."/>
            <person name="Swart E.C."/>
            <person name="Gosai S."/>
            <person name="Prabakaran S."/>
            <person name="Witkowska E."/>
            <person name="Larue G.E."/>
            <person name="Fisher S."/>
            <person name="Freeman R.M."/>
            <person name="Gunawardena J."/>
            <person name="Chu W."/>
            <person name="Stover N.A."/>
            <person name="Gregory B.D."/>
            <person name="Nowacki M."/>
            <person name="Derisi J."/>
            <person name="Roy S.W."/>
            <person name="Marshall W.F."/>
            <person name="Sood P."/>
        </authorList>
    </citation>
    <scope>NUCLEOTIDE SEQUENCE [LARGE SCALE GENOMIC DNA]</scope>
    <source>
        <strain evidence="1">WM001</strain>
    </source>
</reference>